<name>A0AAD6VR42_9AGAR</name>
<dbReference type="EMBL" id="JARJCW010000009">
    <property type="protein sequence ID" value="KAJ7220465.1"/>
    <property type="molecule type" value="Genomic_DNA"/>
</dbReference>
<proteinExistence type="predicted"/>
<protein>
    <submittedName>
        <fullName evidence="1">Uncharacterized protein</fullName>
    </submittedName>
</protein>
<evidence type="ECO:0000313" key="2">
    <source>
        <dbReference type="Proteomes" id="UP001219525"/>
    </source>
</evidence>
<accession>A0AAD6VR42</accession>
<keyword evidence="2" id="KW-1185">Reference proteome</keyword>
<comment type="caution">
    <text evidence="1">The sequence shown here is derived from an EMBL/GenBank/DDBJ whole genome shotgun (WGS) entry which is preliminary data.</text>
</comment>
<organism evidence="1 2">
    <name type="scientific">Mycena pura</name>
    <dbReference type="NCBI Taxonomy" id="153505"/>
    <lineage>
        <taxon>Eukaryota</taxon>
        <taxon>Fungi</taxon>
        <taxon>Dikarya</taxon>
        <taxon>Basidiomycota</taxon>
        <taxon>Agaricomycotina</taxon>
        <taxon>Agaricomycetes</taxon>
        <taxon>Agaricomycetidae</taxon>
        <taxon>Agaricales</taxon>
        <taxon>Marasmiineae</taxon>
        <taxon>Mycenaceae</taxon>
        <taxon>Mycena</taxon>
    </lineage>
</organism>
<dbReference type="AlphaFoldDB" id="A0AAD6VR42"/>
<evidence type="ECO:0000313" key="1">
    <source>
        <dbReference type="EMBL" id="KAJ7220465.1"/>
    </source>
</evidence>
<reference evidence="1" key="1">
    <citation type="submission" date="2023-03" db="EMBL/GenBank/DDBJ databases">
        <title>Massive genome expansion in bonnet fungi (Mycena s.s.) driven by repeated elements and novel gene families across ecological guilds.</title>
        <authorList>
            <consortium name="Lawrence Berkeley National Laboratory"/>
            <person name="Harder C.B."/>
            <person name="Miyauchi S."/>
            <person name="Viragh M."/>
            <person name="Kuo A."/>
            <person name="Thoen E."/>
            <person name="Andreopoulos B."/>
            <person name="Lu D."/>
            <person name="Skrede I."/>
            <person name="Drula E."/>
            <person name="Henrissat B."/>
            <person name="Morin E."/>
            <person name="Kohler A."/>
            <person name="Barry K."/>
            <person name="LaButti K."/>
            <person name="Morin E."/>
            <person name="Salamov A."/>
            <person name="Lipzen A."/>
            <person name="Mereny Z."/>
            <person name="Hegedus B."/>
            <person name="Baldrian P."/>
            <person name="Stursova M."/>
            <person name="Weitz H."/>
            <person name="Taylor A."/>
            <person name="Grigoriev I.V."/>
            <person name="Nagy L.G."/>
            <person name="Martin F."/>
            <person name="Kauserud H."/>
        </authorList>
    </citation>
    <scope>NUCLEOTIDE SEQUENCE</scope>
    <source>
        <strain evidence="1">9144</strain>
    </source>
</reference>
<gene>
    <name evidence="1" type="ORF">GGX14DRAFT_674816</name>
</gene>
<dbReference type="Proteomes" id="UP001219525">
    <property type="component" value="Unassembled WGS sequence"/>
</dbReference>
<sequence length="217" mass="24864">MASTLRILYVLSVYGHMAKPNKKCSNWMAASYPHELGRYLTHETKGYYHMNWAGKRDFQKGLQAAGDHHIVLVNEEAQNSGVSLEVMSWESFTKYFESWKHALVFEERLECLSDLLLVYPAPRQAGFYRSKSRLIQQLDHITKNITFTNRPRTAVLTDASQFTKLTVLKREGSCESRDTHTKVLGVTVVGIWGDRQGTQSACGHWDKTHVNEFLILL</sequence>